<feature type="region of interest" description="Disordered" evidence="1">
    <location>
        <begin position="375"/>
        <end position="394"/>
    </location>
</feature>
<dbReference type="EMBL" id="FMZF01000002">
    <property type="protein sequence ID" value="SDC38583.1"/>
    <property type="molecule type" value="Genomic_DNA"/>
</dbReference>
<evidence type="ECO:0000256" key="1">
    <source>
        <dbReference type="SAM" id="MobiDB-lite"/>
    </source>
</evidence>
<organism evidence="2 3">
    <name type="scientific">Geodermatophilus telluris</name>
    <dbReference type="NCBI Taxonomy" id="1190417"/>
    <lineage>
        <taxon>Bacteria</taxon>
        <taxon>Bacillati</taxon>
        <taxon>Actinomycetota</taxon>
        <taxon>Actinomycetes</taxon>
        <taxon>Geodermatophilales</taxon>
        <taxon>Geodermatophilaceae</taxon>
        <taxon>Geodermatophilus</taxon>
    </lineage>
</organism>
<feature type="region of interest" description="Disordered" evidence="1">
    <location>
        <begin position="279"/>
        <end position="327"/>
    </location>
</feature>
<name>A0A1G6L638_9ACTN</name>
<dbReference type="AlphaFoldDB" id="A0A1G6L638"/>
<sequence>MRPAGPDAVTVLRWGLRRYRVLFAACLLFGGVLAPLLDVQHTLPADAEAVVIARQLDMDLDALPRYGQAVFDNGEVARTISATFGDTGDFAAIVPNRVSLIAEQNSIVFGVVGHDPDPETAAAIANAAADTFIEALNAAGVGVGSFALQSPAEAPAAEDKGIGTIFAAPLGVGSGLVLGLAAVCLLLIARRPVLDAASAEEATGVPALGLVTVPRTRGDEQPRPEDVAGLVPVCRRLLRLSTPTAVLVSRPYEERVRQQVGSALGSLLARVRDTRLVPATEPAGAVGRPPVTDGPLDPSNGHQPRHGPTVTLVDGTETSDLIPPPDTTVTVLVVPVGIGSTALHTAVSEHLGGSAEARLLLATYGRGARGLRRDPLAAAPGLPGMPNAGTPDQS</sequence>
<proteinExistence type="predicted"/>
<reference evidence="3" key="1">
    <citation type="submission" date="2016-10" db="EMBL/GenBank/DDBJ databases">
        <authorList>
            <person name="Varghese N."/>
            <person name="Submissions S."/>
        </authorList>
    </citation>
    <scope>NUCLEOTIDE SEQUENCE [LARGE SCALE GENOMIC DNA]</scope>
    <source>
        <strain evidence="3">DSM 45421</strain>
    </source>
</reference>
<accession>A0A1G6L638</accession>
<evidence type="ECO:0008006" key="4">
    <source>
        <dbReference type="Google" id="ProtNLM"/>
    </source>
</evidence>
<evidence type="ECO:0000313" key="2">
    <source>
        <dbReference type="EMBL" id="SDC38583.1"/>
    </source>
</evidence>
<evidence type="ECO:0000313" key="3">
    <source>
        <dbReference type="Proteomes" id="UP000199416"/>
    </source>
</evidence>
<keyword evidence="3" id="KW-1185">Reference proteome</keyword>
<dbReference type="Proteomes" id="UP000199416">
    <property type="component" value="Unassembled WGS sequence"/>
</dbReference>
<protein>
    <recommendedName>
        <fullName evidence="4">Capsular polysaccharide biosynthesis protein</fullName>
    </recommendedName>
</protein>
<feature type="compositionally biased region" description="Low complexity" evidence="1">
    <location>
        <begin position="376"/>
        <end position="394"/>
    </location>
</feature>
<gene>
    <name evidence="2" type="ORF">SAMN05660690_1213</name>
</gene>